<keyword evidence="1" id="KW-1133">Transmembrane helix</keyword>
<dbReference type="AlphaFoldDB" id="V4H084"/>
<evidence type="ECO:0000256" key="1">
    <source>
        <dbReference type="SAM" id="Phobius"/>
    </source>
</evidence>
<evidence type="ECO:0000313" key="2">
    <source>
        <dbReference type="EMBL" id="ESP90811.1"/>
    </source>
</evidence>
<accession>V4H084</accession>
<organism evidence="2 3">
    <name type="scientific">Pseudoalteromonas luteoviolacea (strain 2ta16)</name>
    <dbReference type="NCBI Taxonomy" id="1353533"/>
    <lineage>
        <taxon>Bacteria</taxon>
        <taxon>Pseudomonadati</taxon>
        <taxon>Pseudomonadota</taxon>
        <taxon>Gammaproteobacteria</taxon>
        <taxon>Alteromonadales</taxon>
        <taxon>Pseudoalteromonadaceae</taxon>
        <taxon>Pseudoalteromonas</taxon>
    </lineage>
</organism>
<keyword evidence="1" id="KW-0812">Transmembrane</keyword>
<sequence>MMIKAICYFLCGWLLSVATFNMSLPTRKCFHCALSYDFNPWSVLVGVLAALCLIKSISVIFFASGLKPVNQYDSKDLIA</sequence>
<dbReference type="PATRIC" id="fig|1353533.3.peg.5356"/>
<dbReference type="Proteomes" id="UP000017820">
    <property type="component" value="Unassembled WGS sequence"/>
</dbReference>
<reference evidence="2 3" key="1">
    <citation type="submission" date="2013-07" db="EMBL/GenBank/DDBJ databases">
        <title>Draft genome sequence of Pseudoalteromonas luteoviolacea 2ta16.</title>
        <authorList>
            <person name="Allen E.E."/>
            <person name="Azam F."/>
            <person name="Podell S."/>
        </authorList>
    </citation>
    <scope>NUCLEOTIDE SEQUENCE [LARGE SCALE GENOMIC DNA]</scope>
    <source>
        <strain evidence="2 3">2ta16</strain>
    </source>
</reference>
<comment type="caution">
    <text evidence="2">The sequence shown here is derived from an EMBL/GenBank/DDBJ whole genome shotgun (WGS) entry which is preliminary data.</text>
</comment>
<name>V4H084_PSEL2</name>
<gene>
    <name evidence="2" type="ORF">PL2TA16_01915</name>
</gene>
<keyword evidence="1" id="KW-0472">Membrane</keyword>
<proteinExistence type="predicted"/>
<evidence type="ECO:0000313" key="3">
    <source>
        <dbReference type="Proteomes" id="UP000017820"/>
    </source>
</evidence>
<dbReference type="EMBL" id="AUSV01000134">
    <property type="protein sequence ID" value="ESP90811.1"/>
    <property type="molecule type" value="Genomic_DNA"/>
</dbReference>
<protein>
    <submittedName>
        <fullName evidence="2">Uncharacterized protein</fullName>
    </submittedName>
</protein>
<dbReference type="RefSeq" id="WP_023402168.1">
    <property type="nucleotide sequence ID" value="NZ_AUSV01000134.1"/>
</dbReference>
<feature type="transmembrane region" description="Helical" evidence="1">
    <location>
        <begin position="41"/>
        <end position="63"/>
    </location>
</feature>